<dbReference type="Proteomes" id="UP001652623">
    <property type="component" value="Chromosome 5"/>
</dbReference>
<protein>
    <submittedName>
        <fullName evidence="4">Uncharacterized protein LOC107407054</fullName>
    </submittedName>
</protein>
<dbReference type="KEGG" id="zju:107407054"/>
<name>A0A6P3YZL3_ZIZJJ</name>
<reference evidence="4" key="1">
    <citation type="submission" date="2025-08" db="UniProtKB">
        <authorList>
            <consortium name="RefSeq"/>
        </authorList>
    </citation>
    <scope>IDENTIFICATION</scope>
    <source>
        <tissue evidence="4">Seedling</tissue>
    </source>
</reference>
<sequence>MGTKGWPRVSSERQNWHNIFNAMVQMLRNQKTQLDTLAKERKILEQRLRMQHDNWVSDVRLLEDQISQMKGDFVTQKISGSLEAAKSEFVIGLKEREAFLNKIRLEYADNELDDLKALFNLMSNKLSDQEIGGSDKDIRSLKNTKDGKHLSNRPESEVKRLKQEYEKLALEKNSEVSALLAEKQFVWNQYKIMEANYTIKLNNKSSEVDAAKGKVQELLASMEQLQSSNNEKDDRIARLTSEVAKMNDESNKLKEETFRLSQELDSLRKFKSASVTPVLKGCTAGTRTSRLRGNNSDGNRIVTVKKESSALQIPDSIKGKGSKSSKRKGDVIIISETPKLFTSSFKVPKLKNSTPHMH</sequence>
<evidence type="ECO:0000313" key="3">
    <source>
        <dbReference type="Proteomes" id="UP001652623"/>
    </source>
</evidence>
<feature type="coiled-coil region" evidence="1">
    <location>
        <begin position="208"/>
        <end position="263"/>
    </location>
</feature>
<proteinExistence type="predicted"/>
<organism evidence="3 4">
    <name type="scientific">Ziziphus jujuba</name>
    <name type="common">Chinese jujube</name>
    <name type="synonym">Ziziphus sativa</name>
    <dbReference type="NCBI Taxonomy" id="326968"/>
    <lineage>
        <taxon>Eukaryota</taxon>
        <taxon>Viridiplantae</taxon>
        <taxon>Streptophyta</taxon>
        <taxon>Embryophyta</taxon>
        <taxon>Tracheophyta</taxon>
        <taxon>Spermatophyta</taxon>
        <taxon>Magnoliopsida</taxon>
        <taxon>eudicotyledons</taxon>
        <taxon>Gunneridae</taxon>
        <taxon>Pentapetalae</taxon>
        <taxon>rosids</taxon>
        <taxon>fabids</taxon>
        <taxon>Rosales</taxon>
        <taxon>Rhamnaceae</taxon>
        <taxon>Paliureae</taxon>
        <taxon>Ziziphus</taxon>
    </lineage>
</organism>
<evidence type="ECO:0000256" key="1">
    <source>
        <dbReference type="SAM" id="Coils"/>
    </source>
</evidence>
<gene>
    <name evidence="4" type="primary">LOC107407054</name>
</gene>
<keyword evidence="1" id="KW-0175">Coiled coil</keyword>
<dbReference type="AlphaFoldDB" id="A0A6P3YZL3"/>
<keyword evidence="3" id="KW-1185">Reference proteome</keyword>
<evidence type="ECO:0000313" key="4">
    <source>
        <dbReference type="RefSeq" id="XP_015869766.3"/>
    </source>
</evidence>
<evidence type="ECO:0000256" key="2">
    <source>
        <dbReference type="SAM" id="MobiDB-lite"/>
    </source>
</evidence>
<dbReference type="RefSeq" id="XP_015869766.3">
    <property type="nucleotide sequence ID" value="XM_016014280.4"/>
</dbReference>
<accession>A0A6P3YZL3</accession>
<feature type="region of interest" description="Disordered" evidence="2">
    <location>
        <begin position="128"/>
        <end position="158"/>
    </location>
</feature>
<feature type="compositionally biased region" description="Basic and acidic residues" evidence="2">
    <location>
        <begin position="133"/>
        <end position="158"/>
    </location>
</feature>
<dbReference type="PANTHER" id="PTHR35992:SF1">
    <property type="entry name" value="CYTOMATRIX PROTEIN-LIKE PROTEIN"/>
    <property type="match status" value="1"/>
</dbReference>
<feature type="coiled-coil region" evidence="1">
    <location>
        <begin position="27"/>
        <end position="54"/>
    </location>
</feature>
<dbReference type="PANTHER" id="PTHR35992">
    <property type="entry name" value="CYTOMATRIX PROTEIN-LIKE PROTEIN"/>
    <property type="match status" value="1"/>
</dbReference>
<dbReference type="GeneID" id="107407054"/>